<dbReference type="EMBL" id="CP031035">
    <property type="protein sequence ID" value="QDZ18891.1"/>
    <property type="molecule type" value="Genomic_DNA"/>
</dbReference>
<dbReference type="PANTHER" id="PTHR33383:SF1">
    <property type="entry name" value="MEMBRANE PROTEIN INSERTION EFFICIENCY FACTOR-RELATED"/>
    <property type="match status" value="1"/>
</dbReference>
<reference evidence="1" key="2">
    <citation type="submission" date="2021-01" db="EMBL/GenBank/DDBJ databases">
        <authorList>
            <person name="Corre E."/>
            <person name="Pelletier E."/>
            <person name="Niang G."/>
            <person name="Scheremetjew M."/>
            <person name="Finn R."/>
            <person name="Kale V."/>
            <person name="Holt S."/>
            <person name="Cochrane G."/>
            <person name="Meng A."/>
            <person name="Brown T."/>
            <person name="Cohen L."/>
        </authorList>
    </citation>
    <scope>NUCLEOTIDE SEQUENCE</scope>
    <source>
        <strain evidence="1">CCMP1205</strain>
    </source>
</reference>
<dbReference type="Pfam" id="PF01809">
    <property type="entry name" value="YidD"/>
    <property type="match status" value="1"/>
</dbReference>
<sequence>MRLRMRLRMRVRSNSSRVTALAKGIERVGRCRRHLVSAPGKRVVRRPREKQLTLTLTWCRKCRGEEEEQVGEESGNGGSGENGVLVDAALALLRFYREGISPLLPNTCRFIPSCSNYSIQAYQEFGFAKGSILTAWRILRCNPINPVKTTFTYDPPRWPPVPWGQ</sequence>
<dbReference type="EMBL" id="HBHL01008899">
    <property type="protein sequence ID" value="CAD9717050.1"/>
    <property type="molecule type" value="Transcribed_RNA"/>
</dbReference>
<dbReference type="InterPro" id="IPR002696">
    <property type="entry name" value="Membr_insert_effic_factor_YidD"/>
</dbReference>
<reference evidence="2 3" key="1">
    <citation type="submission" date="2018-07" db="EMBL/GenBank/DDBJ databases">
        <title>The complete nuclear genome of the prasinophyte Chloropicon primus (CCMP1205).</title>
        <authorList>
            <person name="Pombert J.-F."/>
            <person name="Otis C."/>
            <person name="Turmel M."/>
            <person name="Lemieux C."/>
        </authorList>
    </citation>
    <scope>NUCLEOTIDE SEQUENCE [LARGE SCALE GENOMIC DNA]</scope>
    <source>
        <strain evidence="2 3">CCMP1205</strain>
    </source>
</reference>
<dbReference type="Proteomes" id="UP000316726">
    <property type="component" value="Chromosome 2"/>
</dbReference>
<evidence type="ECO:0000313" key="2">
    <source>
        <dbReference type="EMBL" id="QDZ18891.1"/>
    </source>
</evidence>
<proteinExistence type="inferred from homology"/>
<dbReference type="PANTHER" id="PTHR33383">
    <property type="entry name" value="MEMBRANE PROTEIN INSERTION EFFICIENCY FACTOR-RELATED"/>
    <property type="match status" value="1"/>
</dbReference>
<dbReference type="NCBIfam" id="TIGR00278">
    <property type="entry name" value="membrane protein insertion efficiency factor YidD"/>
    <property type="match status" value="1"/>
</dbReference>
<evidence type="ECO:0000313" key="1">
    <source>
        <dbReference type="EMBL" id="CAD9717050.1"/>
    </source>
</evidence>
<evidence type="ECO:0000313" key="3">
    <source>
        <dbReference type="Proteomes" id="UP000316726"/>
    </source>
</evidence>
<name>A0A5B8MF34_9CHLO</name>
<gene>
    <name evidence="2" type="ORF">A3770_02p14090</name>
    <name evidence="1" type="ORF">CPRI1469_LOCUS5910</name>
</gene>
<evidence type="ECO:0008006" key="4">
    <source>
        <dbReference type="Google" id="ProtNLM"/>
    </source>
</evidence>
<dbReference type="SMART" id="SM01234">
    <property type="entry name" value="Haemolytic"/>
    <property type="match status" value="1"/>
</dbReference>
<accession>A0A5B8MF34</accession>
<organism evidence="2 3">
    <name type="scientific">Chloropicon primus</name>
    <dbReference type="NCBI Taxonomy" id="1764295"/>
    <lineage>
        <taxon>Eukaryota</taxon>
        <taxon>Viridiplantae</taxon>
        <taxon>Chlorophyta</taxon>
        <taxon>Chloropicophyceae</taxon>
        <taxon>Chloropicales</taxon>
        <taxon>Chloropicaceae</taxon>
        <taxon>Chloropicon</taxon>
    </lineage>
</organism>
<dbReference type="STRING" id="1764295.A0A5B8MF34"/>
<protein>
    <recommendedName>
        <fullName evidence="4">Membrane protein insertion efficiency factor</fullName>
    </recommendedName>
</protein>
<keyword evidence="3" id="KW-1185">Reference proteome</keyword>
<dbReference type="AlphaFoldDB" id="A0A5B8MF34"/>
<dbReference type="OrthoDB" id="1798at2759"/>
<dbReference type="HAMAP" id="MF_00386">
    <property type="entry name" value="UPF0161_YidD"/>
    <property type="match status" value="1"/>
</dbReference>